<reference evidence="1 2" key="1">
    <citation type="submission" date="2014-02" db="EMBL/GenBank/DDBJ databases">
        <title>The small core and large imbalanced accessory genome model reveals a collaborative survival strategy of Sorangium cellulosum strains in nature.</title>
        <authorList>
            <person name="Han K."/>
            <person name="Peng R."/>
            <person name="Blom J."/>
            <person name="Li Y.-Z."/>
        </authorList>
    </citation>
    <scope>NUCLEOTIDE SEQUENCE [LARGE SCALE GENOMIC DNA]</scope>
    <source>
        <strain evidence="1 2">So0149</strain>
    </source>
</reference>
<dbReference type="AlphaFoldDB" id="A0A150S1I8"/>
<evidence type="ECO:0000313" key="2">
    <source>
        <dbReference type="Proteomes" id="UP000075515"/>
    </source>
</evidence>
<proteinExistence type="predicted"/>
<dbReference type="EMBL" id="JEMC01003710">
    <property type="protein sequence ID" value="KYF79080.1"/>
    <property type="molecule type" value="Genomic_DNA"/>
</dbReference>
<name>A0A150S1I8_SORCE</name>
<accession>A0A150S1I8</accession>
<dbReference type="Proteomes" id="UP000075515">
    <property type="component" value="Unassembled WGS sequence"/>
</dbReference>
<organism evidence="1 2">
    <name type="scientific">Sorangium cellulosum</name>
    <name type="common">Polyangium cellulosum</name>
    <dbReference type="NCBI Taxonomy" id="56"/>
    <lineage>
        <taxon>Bacteria</taxon>
        <taxon>Pseudomonadati</taxon>
        <taxon>Myxococcota</taxon>
        <taxon>Polyangia</taxon>
        <taxon>Polyangiales</taxon>
        <taxon>Polyangiaceae</taxon>
        <taxon>Sorangium</taxon>
    </lineage>
</organism>
<gene>
    <name evidence="1" type="ORF">BE18_36345</name>
</gene>
<protein>
    <submittedName>
        <fullName evidence="1">Uncharacterized protein</fullName>
    </submittedName>
</protein>
<evidence type="ECO:0000313" key="1">
    <source>
        <dbReference type="EMBL" id="KYF79080.1"/>
    </source>
</evidence>
<sequence>MTTDPITQFYAPRARLVDADSELVIGGGRGGSSTSDPALDLISARVTLVNTGVGQLQVVLNNQVFGTGDDGLPVVPPWLYNGLDRLRFGQRVRLDLCYGDQPWTKMIVAQINDMQFSFPSGGGAQVTITGEDLLCLYKRKPAADQRYPAGQSEEQIVRDVVERAGGAPAFAGTAVVDGARGDDGWRELRGPLVAWPSITEELPSVTHQKSQTYLQFLQSIADRLDYEIFVDFAKNYLPRDQPGERPQAQTEGTGPVDPAPNEVLLHFEPARSRLGGGVPGFVVELAWGFNLLEFTPKLKVWDLVTAVSVKGRSPATVDRVAHQIDDASEVDAIVTADMGRLPNEPSLVPATALRREFFADVPSEAPLEVDFTNLGPQRARLMAEAKLREKARELITVEASTLGFPSIRAGIHVNITGFYAPFDGLYYVTKAVHSFDSGGYRTQLSLRRPGLQPPGDYIWSLARERRAGAPPEAL</sequence>
<comment type="caution">
    <text evidence="1">The sequence shown here is derived from an EMBL/GenBank/DDBJ whole genome shotgun (WGS) entry which is preliminary data.</text>
</comment>